<keyword evidence="6" id="KW-0106">Calcium</keyword>
<evidence type="ECO:0000313" key="10">
    <source>
        <dbReference type="Proteomes" id="UP000317178"/>
    </source>
</evidence>
<keyword evidence="10" id="KW-1185">Reference proteome</keyword>
<dbReference type="Gene3D" id="3.40.720.10">
    <property type="entry name" value="Alkaline Phosphatase, subunit A"/>
    <property type="match status" value="1"/>
</dbReference>
<keyword evidence="4 7" id="KW-0732">Signal</keyword>
<evidence type="ECO:0000256" key="6">
    <source>
        <dbReference type="ARBA" id="ARBA00022837"/>
    </source>
</evidence>
<dbReference type="Proteomes" id="UP000317178">
    <property type="component" value="Chromosome"/>
</dbReference>
<sequence precursor="true">MNMKRIFQTKSGPLAAVLLMTCILCGTTKLAVAQETKDTQATALISSAGAADKPNVVIMLSDNMGYGDLGCYGSGGELRGMPTPRIDQLASEGLMLTQFFVEPGCTPTRAALLTGRYSQRAGLGSIIIAGTPSTLQDSEVTMAELFKSKGYATAIVGKWHLGEEKQSLPIHQGFDEYHVGILQTTDGTLYPDGMRRSGIPEAEIAKSHASIWESEPGKDVLKKVRPYDLEYRRHIEGDIAQASVKYIKEQAKEKKPFFLYVGWSHVHYPALPHPDLEGKSSAGLFGDAVMELDYRTGQVLDAIKEAGIEDNTIVIWLSDNGPATTQGSNNDFLGSSPGPFRGEVGDALEGSLRVPGMIKWPAKIKPAKSNEMVAIHDFYPTVANIIGAKVPTDRAIDGVDQGDFFLGKNKKSARESLITFMEGEVAAVRWKHWRIYPKEFISSAGNPSLMGVGGYRAEGMGYPSIFNIARDPREQWNQVAVSAWVLGPYMKIVGEYQQSLKKYPNPPAFSMTKFAK</sequence>
<dbReference type="EMBL" id="CP036281">
    <property type="protein sequence ID" value="QDU80157.1"/>
    <property type="molecule type" value="Genomic_DNA"/>
</dbReference>
<evidence type="ECO:0000256" key="2">
    <source>
        <dbReference type="ARBA" id="ARBA00008779"/>
    </source>
</evidence>
<gene>
    <name evidence="9" type="primary">atsA_9</name>
    <name evidence="9" type="ORF">Pla110_18800</name>
</gene>
<reference evidence="9 10" key="1">
    <citation type="submission" date="2019-02" db="EMBL/GenBank/DDBJ databases">
        <title>Deep-cultivation of Planctomycetes and their phenomic and genomic characterization uncovers novel biology.</title>
        <authorList>
            <person name="Wiegand S."/>
            <person name="Jogler M."/>
            <person name="Boedeker C."/>
            <person name="Pinto D."/>
            <person name="Vollmers J."/>
            <person name="Rivas-Marin E."/>
            <person name="Kohn T."/>
            <person name="Peeters S.H."/>
            <person name="Heuer A."/>
            <person name="Rast P."/>
            <person name="Oberbeckmann S."/>
            <person name="Bunk B."/>
            <person name="Jeske O."/>
            <person name="Meyerdierks A."/>
            <person name="Storesund J.E."/>
            <person name="Kallscheuer N."/>
            <person name="Luecker S."/>
            <person name="Lage O.M."/>
            <person name="Pohl T."/>
            <person name="Merkel B.J."/>
            <person name="Hornburger P."/>
            <person name="Mueller R.-W."/>
            <person name="Bruemmer F."/>
            <person name="Labrenz M."/>
            <person name="Spormann A.M."/>
            <person name="Op den Camp H."/>
            <person name="Overmann J."/>
            <person name="Amann R."/>
            <person name="Jetten M.S.M."/>
            <person name="Mascher T."/>
            <person name="Medema M.H."/>
            <person name="Devos D.P."/>
            <person name="Kaster A.-K."/>
            <person name="Ovreas L."/>
            <person name="Rohde M."/>
            <person name="Galperin M.Y."/>
            <person name="Jogler C."/>
        </authorList>
    </citation>
    <scope>NUCLEOTIDE SEQUENCE [LARGE SCALE GENOMIC DNA]</scope>
    <source>
        <strain evidence="9 10">Pla110</strain>
    </source>
</reference>
<evidence type="ECO:0000259" key="8">
    <source>
        <dbReference type="Pfam" id="PF00884"/>
    </source>
</evidence>
<dbReference type="PROSITE" id="PS00149">
    <property type="entry name" value="SULFATASE_2"/>
    <property type="match status" value="1"/>
</dbReference>
<dbReference type="CDD" id="cd16142">
    <property type="entry name" value="ARS_like"/>
    <property type="match status" value="1"/>
</dbReference>
<comment type="similarity">
    <text evidence="2">Belongs to the sulfatase family.</text>
</comment>
<dbReference type="InterPro" id="IPR050738">
    <property type="entry name" value="Sulfatase"/>
</dbReference>
<keyword evidence="3" id="KW-0479">Metal-binding</keyword>
<feature type="chain" id="PRO_5021913467" evidence="7">
    <location>
        <begin position="34"/>
        <end position="516"/>
    </location>
</feature>
<evidence type="ECO:0000256" key="5">
    <source>
        <dbReference type="ARBA" id="ARBA00022801"/>
    </source>
</evidence>
<dbReference type="GO" id="GO:0046872">
    <property type="term" value="F:metal ion binding"/>
    <property type="evidence" value="ECO:0007669"/>
    <property type="project" value="UniProtKB-KW"/>
</dbReference>
<accession>A0A518CLR4</accession>
<dbReference type="SUPFAM" id="SSF53649">
    <property type="entry name" value="Alkaline phosphatase-like"/>
    <property type="match status" value="1"/>
</dbReference>
<dbReference type="InterPro" id="IPR017850">
    <property type="entry name" value="Alkaline_phosphatase_core_sf"/>
</dbReference>
<dbReference type="EC" id="3.1.6.1" evidence="9"/>
<feature type="signal peptide" evidence="7">
    <location>
        <begin position="1"/>
        <end position="33"/>
    </location>
</feature>
<dbReference type="InterPro" id="IPR024607">
    <property type="entry name" value="Sulfatase_CS"/>
</dbReference>
<comment type="cofactor">
    <cofactor evidence="1">
        <name>Ca(2+)</name>
        <dbReference type="ChEBI" id="CHEBI:29108"/>
    </cofactor>
</comment>
<keyword evidence="5 9" id="KW-0378">Hydrolase</keyword>
<name>A0A518CLR4_9PLAN</name>
<dbReference type="Pfam" id="PF00884">
    <property type="entry name" value="Sulfatase"/>
    <property type="match status" value="1"/>
</dbReference>
<dbReference type="KEGG" id="plon:Pla110_18800"/>
<evidence type="ECO:0000256" key="3">
    <source>
        <dbReference type="ARBA" id="ARBA00022723"/>
    </source>
</evidence>
<evidence type="ECO:0000256" key="4">
    <source>
        <dbReference type="ARBA" id="ARBA00022729"/>
    </source>
</evidence>
<dbReference type="PANTHER" id="PTHR42693:SF42">
    <property type="entry name" value="ARYLSULFATASE G"/>
    <property type="match status" value="1"/>
</dbReference>
<evidence type="ECO:0000256" key="1">
    <source>
        <dbReference type="ARBA" id="ARBA00001913"/>
    </source>
</evidence>
<dbReference type="PANTHER" id="PTHR42693">
    <property type="entry name" value="ARYLSULFATASE FAMILY MEMBER"/>
    <property type="match status" value="1"/>
</dbReference>
<evidence type="ECO:0000313" key="9">
    <source>
        <dbReference type="EMBL" id="QDU80157.1"/>
    </source>
</evidence>
<dbReference type="Gene3D" id="3.30.1120.10">
    <property type="match status" value="1"/>
</dbReference>
<dbReference type="GO" id="GO:0004065">
    <property type="term" value="F:arylsulfatase activity"/>
    <property type="evidence" value="ECO:0007669"/>
    <property type="project" value="UniProtKB-EC"/>
</dbReference>
<organism evidence="9 10">
    <name type="scientific">Polystyrenella longa</name>
    <dbReference type="NCBI Taxonomy" id="2528007"/>
    <lineage>
        <taxon>Bacteria</taxon>
        <taxon>Pseudomonadati</taxon>
        <taxon>Planctomycetota</taxon>
        <taxon>Planctomycetia</taxon>
        <taxon>Planctomycetales</taxon>
        <taxon>Planctomycetaceae</taxon>
        <taxon>Polystyrenella</taxon>
    </lineage>
</organism>
<evidence type="ECO:0000256" key="7">
    <source>
        <dbReference type="SAM" id="SignalP"/>
    </source>
</evidence>
<proteinExistence type="inferred from homology"/>
<feature type="domain" description="Sulfatase N-terminal" evidence="8">
    <location>
        <begin position="54"/>
        <end position="387"/>
    </location>
</feature>
<dbReference type="InterPro" id="IPR000917">
    <property type="entry name" value="Sulfatase_N"/>
</dbReference>
<dbReference type="AlphaFoldDB" id="A0A518CLR4"/>
<protein>
    <submittedName>
        <fullName evidence="9">Arylsulfatase</fullName>
        <ecNumber evidence="9">3.1.6.1</ecNumber>
    </submittedName>
</protein>